<comment type="caution">
    <text evidence="2">The sequence shown here is derived from an EMBL/GenBank/DDBJ whole genome shotgun (WGS) entry which is preliminary data.</text>
</comment>
<reference evidence="2 3" key="1">
    <citation type="journal article" date="2015" name="Nature">
        <title>rRNA introns, odd ribosomes, and small enigmatic genomes across a large radiation of phyla.</title>
        <authorList>
            <person name="Brown C.T."/>
            <person name="Hug L.A."/>
            <person name="Thomas B.C."/>
            <person name="Sharon I."/>
            <person name="Castelle C.J."/>
            <person name="Singh A."/>
            <person name="Wilkins M.J."/>
            <person name="Williams K.H."/>
            <person name="Banfield J.F."/>
        </authorList>
    </citation>
    <scope>NUCLEOTIDE SEQUENCE [LARGE SCALE GENOMIC DNA]</scope>
</reference>
<dbReference type="Proteomes" id="UP000034539">
    <property type="component" value="Unassembled WGS sequence"/>
</dbReference>
<name>A0A0G0SFD2_9BACT</name>
<evidence type="ECO:0000313" key="3">
    <source>
        <dbReference type="Proteomes" id="UP000034539"/>
    </source>
</evidence>
<keyword evidence="1" id="KW-0812">Transmembrane</keyword>
<dbReference type="EMBL" id="LBXN01000017">
    <property type="protein sequence ID" value="KKR33415.1"/>
    <property type="molecule type" value="Genomic_DNA"/>
</dbReference>
<feature type="transmembrane region" description="Helical" evidence="1">
    <location>
        <begin position="14"/>
        <end position="35"/>
    </location>
</feature>
<evidence type="ECO:0000313" key="2">
    <source>
        <dbReference type="EMBL" id="KKR33415.1"/>
    </source>
</evidence>
<protein>
    <submittedName>
        <fullName evidence="2">Uncharacterized protein</fullName>
    </submittedName>
</protein>
<gene>
    <name evidence="2" type="ORF">UT63_C0017G0006</name>
</gene>
<evidence type="ECO:0000256" key="1">
    <source>
        <dbReference type="SAM" id="Phobius"/>
    </source>
</evidence>
<organism evidence="2 3">
    <name type="scientific">Candidatus Gottesmanbacteria bacterium GW2011_GWC2_39_8</name>
    <dbReference type="NCBI Taxonomy" id="1618450"/>
    <lineage>
        <taxon>Bacteria</taxon>
        <taxon>Candidatus Gottesmaniibacteriota</taxon>
    </lineage>
</organism>
<proteinExistence type="predicted"/>
<accession>A0A0G0SFD2</accession>
<keyword evidence="1" id="KW-1133">Transmembrane helix</keyword>
<keyword evidence="1" id="KW-0472">Membrane</keyword>
<sequence length="183" mass="20724">MEIEVHKDEKIAKLIFTIMGLLIVVLLIEVIYLNISYQKRIGENLTKSMVTPTEYYLSDVIPSITVSPSPTMIPSQFPTTQFPTIPQQAEKQKNLIKEYFIAFGTGTGQNTDWTDVQGLQAVINFDNYSDIKEVFFESSVTVPTGNEWVSVRLYNKTDQHPVWNSEVFMKDSSTPYLASSPVS</sequence>
<dbReference type="AlphaFoldDB" id="A0A0G0SFD2"/>